<dbReference type="Proteomes" id="UP001558652">
    <property type="component" value="Unassembled WGS sequence"/>
</dbReference>
<name>A0ABD0Z744_9HEMI</name>
<evidence type="ECO:0000313" key="2">
    <source>
        <dbReference type="EMBL" id="KAL1139582.1"/>
    </source>
</evidence>
<sequence length="130" mass="14579">MASKRRNMFQKNKTQETTENDNKIARAPQDLSGMSINITEHQLKIRQLRPEDEASKRRHTATPPQTRDRNVNARSTQDNALVILPFAGGVGCLPSWPCGRDARTRRAREKSSGKVDTSSSLLCKAITKYA</sequence>
<proteinExistence type="predicted"/>
<gene>
    <name evidence="2" type="ORF">AAG570_006564</name>
</gene>
<evidence type="ECO:0000256" key="1">
    <source>
        <dbReference type="SAM" id="MobiDB-lite"/>
    </source>
</evidence>
<protein>
    <submittedName>
        <fullName evidence="2">Uncharacterized protein</fullName>
    </submittedName>
</protein>
<accession>A0ABD0Z744</accession>
<organism evidence="2 3">
    <name type="scientific">Ranatra chinensis</name>
    <dbReference type="NCBI Taxonomy" id="642074"/>
    <lineage>
        <taxon>Eukaryota</taxon>
        <taxon>Metazoa</taxon>
        <taxon>Ecdysozoa</taxon>
        <taxon>Arthropoda</taxon>
        <taxon>Hexapoda</taxon>
        <taxon>Insecta</taxon>
        <taxon>Pterygota</taxon>
        <taxon>Neoptera</taxon>
        <taxon>Paraneoptera</taxon>
        <taxon>Hemiptera</taxon>
        <taxon>Heteroptera</taxon>
        <taxon>Panheteroptera</taxon>
        <taxon>Nepomorpha</taxon>
        <taxon>Nepidae</taxon>
        <taxon>Ranatrinae</taxon>
        <taxon>Ranatra</taxon>
    </lineage>
</organism>
<feature type="compositionally biased region" description="Basic and acidic residues" evidence="1">
    <location>
        <begin position="13"/>
        <end position="24"/>
    </location>
</feature>
<keyword evidence="3" id="KW-1185">Reference proteome</keyword>
<dbReference type="AlphaFoldDB" id="A0ABD0Z744"/>
<reference evidence="2 3" key="1">
    <citation type="submission" date="2024-07" db="EMBL/GenBank/DDBJ databases">
        <title>Chromosome-level genome assembly of the water stick insect Ranatra chinensis (Heteroptera: Nepidae).</title>
        <authorList>
            <person name="Liu X."/>
        </authorList>
    </citation>
    <scope>NUCLEOTIDE SEQUENCE [LARGE SCALE GENOMIC DNA]</scope>
    <source>
        <strain evidence="2">Cailab_2021Rc</strain>
        <tissue evidence="2">Muscle</tissue>
    </source>
</reference>
<evidence type="ECO:0000313" key="3">
    <source>
        <dbReference type="Proteomes" id="UP001558652"/>
    </source>
</evidence>
<feature type="region of interest" description="Disordered" evidence="1">
    <location>
        <begin position="1"/>
        <end position="76"/>
    </location>
</feature>
<dbReference type="EMBL" id="JBFDAA010000002">
    <property type="protein sequence ID" value="KAL1139582.1"/>
    <property type="molecule type" value="Genomic_DNA"/>
</dbReference>
<comment type="caution">
    <text evidence="2">The sequence shown here is derived from an EMBL/GenBank/DDBJ whole genome shotgun (WGS) entry which is preliminary data.</text>
</comment>